<name>A0A1H5RZP2_9RHOO</name>
<dbReference type="InterPro" id="IPR036868">
    <property type="entry name" value="TusA-like_sf"/>
</dbReference>
<dbReference type="InterPro" id="IPR018720">
    <property type="entry name" value="DUF2249"/>
</dbReference>
<sequence length="72" mass="8297">MSDRVVDARGLEPPEPFERAMEVLLTLAKGEEMLLILDRMPHPLLRILDRDGYRHAEAYRDDGAVEIRIVQP</sequence>
<dbReference type="STRING" id="96773.Tchl_2205"/>
<dbReference type="OrthoDB" id="151621at2"/>
<dbReference type="KEGG" id="tcl:Tchl_2205"/>
<dbReference type="EMBL" id="CP018839">
    <property type="protein sequence ID" value="APR05045.1"/>
    <property type="molecule type" value="Genomic_DNA"/>
</dbReference>
<accession>A0A1H5RZP2</accession>
<dbReference type="Pfam" id="PF10006">
    <property type="entry name" value="DUF2249"/>
    <property type="match status" value="1"/>
</dbReference>
<reference evidence="1 2" key="1">
    <citation type="submission" date="2016-12" db="EMBL/GenBank/DDBJ databases">
        <title>Complete genome sequence of Thauera chlorobenzoica, a Betaproteobacterium degrading haloaromatics anaerobically to CO2 and halides.</title>
        <authorList>
            <person name="Goris T."/>
            <person name="Mergelsberg M."/>
            <person name="Boll M."/>
        </authorList>
    </citation>
    <scope>NUCLEOTIDE SEQUENCE [LARGE SCALE GENOMIC DNA]</scope>
    <source>
        <strain evidence="1 2">3CB1</strain>
    </source>
</reference>
<dbReference type="SUPFAM" id="SSF64307">
    <property type="entry name" value="SirA-like"/>
    <property type="match status" value="1"/>
</dbReference>
<evidence type="ECO:0000313" key="2">
    <source>
        <dbReference type="Proteomes" id="UP000185739"/>
    </source>
</evidence>
<protein>
    <submittedName>
        <fullName evidence="1">Uncharacterized protein</fullName>
    </submittedName>
</protein>
<dbReference type="Gene3D" id="3.30.110.40">
    <property type="entry name" value="TusA-like domain"/>
    <property type="match status" value="1"/>
</dbReference>
<dbReference type="Proteomes" id="UP000185739">
    <property type="component" value="Chromosome"/>
</dbReference>
<organism evidence="1 2">
    <name type="scientific">Thauera chlorobenzoica</name>
    <dbReference type="NCBI Taxonomy" id="96773"/>
    <lineage>
        <taxon>Bacteria</taxon>
        <taxon>Pseudomonadati</taxon>
        <taxon>Pseudomonadota</taxon>
        <taxon>Betaproteobacteria</taxon>
        <taxon>Rhodocyclales</taxon>
        <taxon>Zoogloeaceae</taxon>
        <taxon>Thauera</taxon>
    </lineage>
</organism>
<gene>
    <name evidence="1" type="ORF">Tchl_2205</name>
</gene>
<dbReference type="RefSeq" id="WP_075148461.1">
    <property type="nucleotide sequence ID" value="NZ_CP018839.1"/>
</dbReference>
<proteinExistence type="predicted"/>
<dbReference type="AlphaFoldDB" id="A0A1H5RZP2"/>
<keyword evidence="2" id="KW-1185">Reference proteome</keyword>
<evidence type="ECO:0000313" key="1">
    <source>
        <dbReference type="EMBL" id="APR05045.1"/>
    </source>
</evidence>